<dbReference type="InterPro" id="IPR027434">
    <property type="entry name" value="Homing_endonucl"/>
</dbReference>
<name>G4U511_9ASCO</name>
<dbReference type="PANTHER" id="PTHR36181">
    <property type="entry name" value="INTRON-ENCODED ENDONUCLEASE AI3-RELATED"/>
    <property type="match status" value="1"/>
</dbReference>
<proteinExistence type="predicted"/>
<dbReference type="InterPro" id="IPR051289">
    <property type="entry name" value="LAGLIDADG_Endonuclease"/>
</dbReference>
<dbReference type="GeneID" id="11341686"/>
<reference evidence="2" key="1">
    <citation type="journal article" date="2012" name="FEMS Yeast Res.">
        <title>Mitochondrial genomes of yeasts of the Yarrowia clade.</title>
        <authorList>
            <person name="Gaillardin C."/>
            <person name="Neuveglise C."/>
            <person name="Kerscher S."/>
            <person name="Nicaud J.M."/>
        </authorList>
    </citation>
    <scope>NUCLEOTIDE SEQUENCE</scope>
    <source>
        <strain evidence="2">CBS 9722</strain>
    </source>
</reference>
<dbReference type="Gene3D" id="3.10.28.10">
    <property type="entry name" value="Homing endonucleases"/>
    <property type="match status" value="2"/>
</dbReference>
<feature type="domain" description="Homing endonuclease LAGLIDADG" evidence="1">
    <location>
        <begin position="52"/>
        <end position="152"/>
    </location>
</feature>
<dbReference type="PANTHER" id="PTHR36181:SF2">
    <property type="entry name" value="INTRON-ENCODED ENDONUCLEASE AI3-RELATED"/>
    <property type="match status" value="1"/>
</dbReference>
<dbReference type="InterPro" id="IPR004860">
    <property type="entry name" value="LAGLIDADG_dom"/>
</dbReference>
<sequence length="315" mass="37922">MPELVPRKTWYSNITKTNLNNTLNKYKLMNKYNMDISNNNNKILDRDYEQWLVGFIDGEGSFRMTLRDNKRYTFDLNMHLHVDDMKVLEKTKYVWNSNNNMYMPKSTETKIDNTCSMSFGSKDMMLETMMPLLDKYSLMTNKKNDYELWKKAFLLNLDKTISWEEKESMTMDIKNKLNKYEESYSPSSAFIKKHTNMNWFMGFLEAEGSFLMRQQKDLLMVQMTQHENNETLLNEMVLFLNNLTPDSECTMDIPKKVPAKLYKDKNKLRMMFSSLDYVYWVFMPNMLNHNLETKKTLWFTLWSMLVMLKKQWFNK</sequence>
<dbReference type="AlphaFoldDB" id="G4U511"/>
<evidence type="ECO:0000313" key="2">
    <source>
        <dbReference type="EMBL" id="CCC29063.1"/>
    </source>
</evidence>
<dbReference type="GO" id="GO:0004519">
    <property type="term" value="F:endonuclease activity"/>
    <property type="evidence" value="ECO:0007669"/>
    <property type="project" value="UniProtKB-KW"/>
</dbReference>
<organism evidence="2">
    <name type="scientific">Yarrowia galli</name>
    <dbReference type="NCBI Taxonomy" id="197054"/>
    <lineage>
        <taxon>Eukaryota</taxon>
        <taxon>Fungi</taxon>
        <taxon>Dikarya</taxon>
        <taxon>Ascomycota</taxon>
        <taxon>Saccharomycotina</taxon>
        <taxon>Dipodascomycetes</taxon>
        <taxon>Dipodascales</taxon>
        <taxon>Dipodascales incertae sedis</taxon>
        <taxon>Yarrowia</taxon>
    </lineage>
</organism>
<gene>
    <name evidence="2" type="primary">ORF-1</name>
</gene>
<keyword evidence="2" id="KW-0496">Mitochondrion</keyword>
<protein>
    <submittedName>
        <fullName evidence="2">LAGLIDADG homing endonuclease, ORF1 protein</fullName>
    </submittedName>
</protein>
<dbReference type="Pfam" id="PF00961">
    <property type="entry name" value="LAGLIDADG_1"/>
    <property type="match status" value="1"/>
</dbReference>
<dbReference type="GO" id="GO:0005739">
    <property type="term" value="C:mitochondrion"/>
    <property type="evidence" value="ECO:0007669"/>
    <property type="project" value="UniProtKB-ARBA"/>
</dbReference>
<evidence type="ECO:0000259" key="1">
    <source>
        <dbReference type="Pfam" id="PF00961"/>
    </source>
</evidence>
<keyword evidence="2" id="KW-0378">Hydrolase</keyword>
<dbReference type="RefSeq" id="YP_004927423.1">
    <property type="nucleotide sequence ID" value="NC_016116.1"/>
</dbReference>
<accession>G4U511</accession>
<keyword evidence="2" id="KW-0540">Nuclease</keyword>
<geneLocation type="mitochondrion" evidence="2"/>
<dbReference type="SUPFAM" id="SSF55608">
    <property type="entry name" value="Homing endonucleases"/>
    <property type="match status" value="2"/>
</dbReference>
<keyword evidence="2" id="KW-0255">Endonuclease</keyword>
<dbReference type="EMBL" id="FR877636">
    <property type="protein sequence ID" value="CCC29063.1"/>
    <property type="molecule type" value="Genomic_DNA"/>
</dbReference>